<feature type="active site" description="Proton donor" evidence="3">
    <location>
        <position position="157"/>
    </location>
</feature>
<name>A0A1I6DJE0_9FIRM</name>
<comment type="cofactor">
    <cofactor evidence="3">
        <name>Mg(2+)</name>
        <dbReference type="ChEBI" id="CHEBI:18420"/>
    </cofactor>
</comment>
<comment type="pathway">
    <text evidence="3 4">Cofactor biosynthesis; coenzyme A biosynthesis; CoA from (R)-pantothenate: step 2/5.</text>
</comment>
<dbReference type="Pfam" id="PF02441">
    <property type="entry name" value="Flavoprotein"/>
    <property type="match status" value="1"/>
</dbReference>
<dbReference type="InterPro" id="IPR007085">
    <property type="entry name" value="DNA/pantothenate-metab_flavo_C"/>
</dbReference>
<feature type="binding site" evidence="3">
    <location>
        <position position="337"/>
    </location>
    <ligand>
        <name>CTP</name>
        <dbReference type="ChEBI" id="CHEBI:37563"/>
    </ligand>
</feature>
<keyword evidence="3 4" id="KW-0436">Ligase</keyword>
<dbReference type="Gene3D" id="3.40.50.1950">
    <property type="entry name" value="Flavin prenyltransferase-like"/>
    <property type="match status" value="1"/>
</dbReference>
<dbReference type="RefSeq" id="WP_092483097.1">
    <property type="nucleotide sequence ID" value="NZ_FOYM01000012.1"/>
</dbReference>
<dbReference type="SUPFAM" id="SSF52507">
    <property type="entry name" value="Homo-oligomeric flavin-containing Cys decarboxylases, HFCD"/>
    <property type="match status" value="1"/>
</dbReference>
<dbReference type="InterPro" id="IPR003382">
    <property type="entry name" value="Flavoprotein"/>
</dbReference>
<dbReference type="GO" id="GO:0015937">
    <property type="term" value="P:coenzyme A biosynthetic process"/>
    <property type="evidence" value="ECO:0007669"/>
    <property type="project" value="UniProtKB-UniRule"/>
</dbReference>
<dbReference type="STRING" id="39060.SAMN05660706_11248"/>
<comment type="caution">
    <text evidence="3">Lacks conserved residue(s) required for the propagation of feature annotation.</text>
</comment>
<dbReference type="GO" id="GO:0015941">
    <property type="term" value="P:pantothenate catabolic process"/>
    <property type="evidence" value="ECO:0007669"/>
    <property type="project" value="InterPro"/>
</dbReference>
<proteinExistence type="inferred from homology"/>
<dbReference type="GO" id="GO:0010181">
    <property type="term" value="F:FMN binding"/>
    <property type="evidence" value="ECO:0007669"/>
    <property type="project" value="UniProtKB-UniRule"/>
</dbReference>
<comment type="catalytic activity">
    <reaction evidence="3 4">
        <text>(R)-4'-phosphopantothenate + L-cysteine + CTP = N-[(R)-4-phosphopantothenoyl]-L-cysteine + CMP + diphosphate + H(+)</text>
        <dbReference type="Rhea" id="RHEA:19397"/>
        <dbReference type="ChEBI" id="CHEBI:10986"/>
        <dbReference type="ChEBI" id="CHEBI:15378"/>
        <dbReference type="ChEBI" id="CHEBI:33019"/>
        <dbReference type="ChEBI" id="CHEBI:35235"/>
        <dbReference type="ChEBI" id="CHEBI:37563"/>
        <dbReference type="ChEBI" id="CHEBI:59458"/>
        <dbReference type="ChEBI" id="CHEBI:60377"/>
        <dbReference type="EC" id="6.3.2.5"/>
    </reaction>
</comment>
<comment type="function">
    <text evidence="4">Catalyzes two steps in the biosynthesis of coenzyme A. In the first step cysteine is conjugated to 4'-phosphopantothenate to form 4-phosphopantothenoylcysteine, in the latter compound is decarboxylated to form 4'-phosphopantotheine.</text>
</comment>
<feature type="domain" description="Flavoprotein" evidence="5">
    <location>
        <begin position="5"/>
        <end position="177"/>
    </location>
</feature>
<dbReference type="GO" id="GO:0071513">
    <property type="term" value="C:phosphopantothenoylcysteine decarboxylase complex"/>
    <property type="evidence" value="ECO:0007669"/>
    <property type="project" value="TreeGrafter"/>
</dbReference>
<dbReference type="Proteomes" id="UP000199584">
    <property type="component" value="Unassembled WGS sequence"/>
</dbReference>
<sequence>MLAGKNFVIGVSGGIAAYRALDLVSNLVKAGAEVHVIMTAGAREFVKPLTFEAISGNRVHVDIFETPPGWRYPHLELARRADMAVIVPATANVVAKLACGLADDLLTTAVLAMVCPVLVCPAMNVYMYRNQAVQENLRRLRRMGFIMVEPGIGRQACGDTGPGRLADVAVILDQIKQVLDPPDGDLKGVRVLVTAGGTREPIDPVRYISNRSSGKMGYALAETAANRGAGVCLVSAPTRLEPPAGVKLINVETAAQMHRAVTELYPRVDVVVKAAAVADYRPRVVADHKIKKKEAGLVVELEKNPDILLELGRQKQHQLLVGFAAETEDLINNAREKLINKNLDMLVANDVTMSGAGFGSDTNIAKLLFPDGRIKSLPMMDKLELSDRIWDEIVKLRKTVPKDAAD</sequence>
<dbReference type="GO" id="GO:0046872">
    <property type="term" value="F:metal ion binding"/>
    <property type="evidence" value="ECO:0007669"/>
    <property type="project" value="UniProtKB-KW"/>
</dbReference>
<evidence type="ECO:0000259" key="5">
    <source>
        <dbReference type="Pfam" id="PF02441"/>
    </source>
</evidence>
<evidence type="ECO:0000256" key="4">
    <source>
        <dbReference type="RuleBase" id="RU364078"/>
    </source>
</evidence>
<accession>A0A1I6DJE0</accession>
<dbReference type="EC" id="6.3.2.5" evidence="3"/>
<dbReference type="EC" id="4.1.1.36" evidence="3"/>
<evidence type="ECO:0000256" key="1">
    <source>
        <dbReference type="ARBA" id="ARBA00022793"/>
    </source>
</evidence>
<dbReference type="HAMAP" id="MF_02225">
    <property type="entry name" value="CoaBC"/>
    <property type="match status" value="1"/>
</dbReference>
<feature type="region of interest" description="Phosphopantothenate--cysteine ligase" evidence="3">
    <location>
        <begin position="191"/>
        <end position="406"/>
    </location>
</feature>
<feature type="domain" description="DNA/pantothenate metabolism flavoprotein C-terminal" evidence="6">
    <location>
        <begin position="186"/>
        <end position="395"/>
    </location>
</feature>
<dbReference type="PANTHER" id="PTHR14359:SF6">
    <property type="entry name" value="PHOSPHOPANTOTHENOYLCYSTEINE DECARBOXYLASE"/>
    <property type="match status" value="1"/>
</dbReference>
<keyword evidence="2 3" id="KW-0456">Lyase</keyword>
<dbReference type="AlphaFoldDB" id="A0A1I6DJE0"/>
<keyword evidence="3 4" id="KW-0285">Flavoprotein</keyword>
<keyword evidence="8" id="KW-1185">Reference proteome</keyword>
<evidence type="ECO:0000313" key="8">
    <source>
        <dbReference type="Proteomes" id="UP000199584"/>
    </source>
</evidence>
<comment type="function">
    <text evidence="3">Catalyzes two sequential steps in the biosynthesis of coenzyme A. In the first step cysteine is conjugated to 4'-phosphopantothenate to form 4-phosphopantothenoylcysteine. In the second step the latter compound is decarboxylated to form 4'-phosphopantotheine.</text>
</comment>
<dbReference type="NCBIfam" id="TIGR00521">
    <property type="entry name" value="coaBC_dfp"/>
    <property type="match status" value="1"/>
</dbReference>
<dbReference type="EMBL" id="FOYM01000012">
    <property type="protein sequence ID" value="SFR05560.1"/>
    <property type="molecule type" value="Genomic_DNA"/>
</dbReference>
<protein>
    <recommendedName>
        <fullName evidence="3">Coenzyme A biosynthesis bifunctional protein CoaBC</fullName>
    </recommendedName>
    <alternativeName>
        <fullName evidence="3">DNA/pantothenate metabolism flavoprotein</fullName>
    </alternativeName>
    <alternativeName>
        <fullName evidence="3">Phosphopantothenoylcysteine synthetase/decarboxylase</fullName>
        <shortName evidence="3">PPCS-PPCDC</shortName>
    </alternativeName>
    <domain>
        <recommendedName>
            <fullName evidence="3">Phosphopantothenoylcysteine decarboxylase</fullName>
            <shortName evidence="3">PPC decarboxylase</shortName>
            <shortName evidence="3">PPC-DC</shortName>
            <ecNumber evidence="3">4.1.1.36</ecNumber>
        </recommendedName>
        <alternativeName>
            <fullName evidence="3">CoaC</fullName>
        </alternativeName>
    </domain>
    <domain>
        <recommendedName>
            <fullName evidence="3">Phosphopantothenate--cysteine ligase</fullName>
            <ecNumber evidence="3">6.3.2.5</ecNumber>
        </recommendedName>
        <alternativeName>
            <fullName evidence="3">CoaB</fullName>
        </alternativeName>
        <alternativeName>
            <fullName evidence="3">Phosphopantothenoylcysteine synthetase</fullName>
            <shortName evidence="3">PPC synthetase</shortName>
            <shortName evidence="3">PPC-S</shortName>
        </alternativeName>
    </domain>
</protein>
<dbReference type="InterPro" id="IPR035929">
    <property type="entry name" value="CoaB-like_sf"/>
</dbReference>
<feature type="binding site" evidence="3">
    <location>
        <begin position="305"/>
        <end position="308"/>
    </location>
    <ligand>
        <name>CTP</name>
        <dbReference type="ChEBI" id="CHEBI:37563"/>
    </ligand>
</feature>
<keyword evidence="3 4" id="KW-0288">FMN</keyword>
<dbReference type="Pfam" id="PF04127">
    <property type="entry name" value="DFP"/>
    <property type="match status" value="1"/>
</dbReference>
<comment type="pathway">
    <text evidence="3 4">Cofactor biosynthesis; coenzyme A biosynthesis; CoA from (R)-pantothenate: step 3/5.</text>
</comment>
<comment type="catalytic activity">
    <reaction evidence="3 4">
        <text>N-[(R)-4-phosphopantothenoyl]-L-cysteine + H(+) = (R)-4'-phosphopantetheine + CO2</text>
        <dbReference type="Rhea" id="RHEA:16793"/>
        <dbReference type="ChEBI" id="CHEBI:15378"/>
        <dbReference type="ChEBI" id="CHEBI:16526"/>
        <dbReference type="ChEBI" id="CHEBI:59458"/>
        <dbReference type="ChEBI" id="CHEBI:61723"/>
        <dbReference type="EC" id="4.1.1.36"/>
    </reaction>
</comment>
<feature type="binding site" evidence="3">
    <location>
        <position position="279"/>
    </location>
    <ligand>
        <name>CTP</name>
        <dbReference type="ChEBI" id="CHEBI:37563"/>
    </ligand>
</feature>
<dbReference type="SUPFAM" id="SSF102645">
    <property type="entry name" value="CoaB-like"/>
    <property type="match status" value="1"/>
</dbReference>
<evidence type="ECO:0000256" key="3">
    <source>
        <dbReference type="HAMAP-Rule" id="MF_02225"/>
    </source>
</evidence>
<feature type="binding site" evidence="3">
    <location>
        <position position="323"/>
    </location>
    <ligand>
        <name>CTP</name>
        <dbReference type="ChEBI" id="CHEBI:37563"/>
    </ligand>
</feature>
<feature type="binding site" evidence="3">
    <location>
        <position position="289"/>
    </location>
    <ligand>
        <name>CTP</name>
        <dbReference type="ChEBI" id="CHEBI:37563"/>
    </ligand>
</feature>
<reference evidence="8" key="1">
    <citation type="submission" date="2016-10" db="EMBL/GenBank/DDBJ databases">
        <authorList>
            <person name="Varghese N."/>
            <person name="Submissions S."/>
        </authorList>
    </citation>
    <scope>NUCLEOTIDE SEQUENCE [LARGE SCALE GENOMIC DNA]</scope>
    <source>
        <strain evidence="8">DSM 3669</strain>
    </source>
</reference>
<keyword evidence="1 3" id="KW-0210">Decarboxylase</keyword>
<dbReference type="OrthoDB" id="9802554at2"/>
<dbReference type="GO" id="GO:0004633">
    <property type="term" value="F:phosphopantothenoylcysteine decarboxylase activity"/>
    <property type="evidence" value="ECO:0007669"/>
    <property type="project" value="UniProtKB-UniRule"/>
</dbReference>
<organism evidence="7 8">
    <name type="scientific">Desulfoscipio geothermicus DSM 3669</name>
    <dbReference type="NCBI Taxonomy" id="1121426"/>
    <lineage>
        <taxon>Bacteria</taxon>
        <taxon>Bacillati</taxon>
        <taxon>Bacillota</taxon>
        <taxon>Clostridia</taxon>
        <taxon>Eubacteriales</taxon>
        <taxon>Desulfallaceae</taxon>
        <taxon>Desulfoscipio</taxon>
    </lineage>
</organism>
<dbReference type="UniPathway" id="UPA00241">
    <property type="reaction ID" value="UER00353"/>
</dbReference>
<gene>
    <name evidence="3" type="primary">coaBC</name>
    <name evidence="7" type="ORF">SAMN05660706_11248</name>
</gene>
<keyword evidence="3" id="KW-0511">Multifunctional enzyme</keyword>
<comment type="cofactor">
    <cofactor evidence="3">
        <name>FMN</name>
        <dbReference type="ChEBI" id="CHEBI:58210"/>
    </cofactor>
    <text evidence="3">Binds 1 FMN per subunit.</text>
</comment>
<feature type="region of interest" description="Phosphopantothenoylcysteine decarboxylase" evidence="3">
    <location>
        <begin position="1"/>
        <end position="190"/>
    </location>
</feature>
<keyword evidence="3" id="KW-0460">Magnesium</keyword>
<dbReference type="InterPro" id="IPR005252">
    <property type="entry name" value="CoaBC"/>
</dbReference>
<dbReference type="InterPro" id="IPR036551">
    <property type="entry name" value="Flavin_trans-like"/>
</dbReference>
<comment type="similarity">
    <text evidence="3 4">In the C-terminal section; belongs to the PPC synthetase family.</text>
</comment>
<evidence type="ECO:0000313" key="7">
    <source>
        <dbReference type="EMBL" id="SFR05560.1"/>
    </source>
</evidence>
<keyword evidence="3" id="KW-0479">Metal-binding</keyword>
<dbReference type="Gene3D" id="3.40.50.10300">
    <property type="entry name" value="CoaB-like"/>
    <property type="match status" value="1"/>
</dbReference>
<dbReference type="PANTHER" id="PTHR14359">
    <property type="entry name" value="HOMO-OLIGOMERIC FLAVIN CONTAINING CYS DECARBOXYLASE FAMILY"/>
    <property type="match status" value="1"/>
</dbReference>
<evidence type="ECO:0000259" key="6">
    <source>
        <dbReference type="Pfam" id="PF04127"/>
    </source>
</evidence>
<feature type="binding site" evidence="3">
    <location>
        <position position="341"/>
    </location>
    <ligand>
        <name>CTP</name>
        <dbReference type="ChEBI" id="CHEBI:37563"/>
    </ligand>
</feature>
<comment type="similarity">
    <text evidence="3 4">In the N-terminal section; belongs to the HFCD (homo-oligomeric flavin containing Cys decarboxylase) superfamily.</text>
</comment>
<evidence type="ECO:0000256" key="2">
    <source>
        <dbReference type="ARBA" id="ARBA00023239"/>
    </source>
</evidence>
<dbReference type="GO" id="GO:0004632">
    <property type="term" value="F:phosphopantothenate--cysteine ligase activity"/>
    <property type="evidence" value="ECO:0007669"/>
    <property type="project" value="UniProtKB-UniRule"/>
</dbReference>